<evidence type="ECO:0000313" key="10">
    <source>
        <dbReference type="Proteomes" id="UP000038830"/>
    </source>
</evidence>
<dbReference type="CDD" id="cd18004">
    <property type="entry name" value="DEXHc_RAD54"/>
    <property type="match status" value="1"/>
</dbReference>
<dbReference type="InterPro" id="IPR049730">
    <property type="entry name" value="SNF2/RAD54-like_C"/>
</dbReference>
<dbReference type="FunFam" id="3.40.50.10810:FF:000020">
    <property type="entry name" value="DNA repair and recombination protein RAD54B"/>
    <property type="match status" value="1"/>
</dbReference>
<dbReference type="PANTHER" id="PTHR45629">
    <property type="entry name" value="SNF2/RAD54 FAMILY MEMBER"/>
    <property type="match status" value="1"/>
</dbReference>
<evidence type="ECO:0000313" key="9">
    <source>
        <dbReference type="EMBL" id="CEP22674.1"/>
    </source>
</evidence>
<evidence type="ECO:0000256" key="3">
    <source>
        <dbReference type="ARBA" id="ARBA00022801"/>
    </source>
</evidence>
<dbReference type="EMBL" id="CDQK01000003">
    <property type="protein sequence ID" value="CEP22674.1"/>
    <property type="molecule type" value="Genomic_DNA"/>
</dbReference>
<name>A0A0H5CDK4_CYBJN</name>
<feature type="domain" description="Helicase C-terminal" evidence="8">
    <location>
        <begin position="570"/>
        <end position="733"/>
    </location>
</feature>
<dbReference type="Pfam" id="PF00176">
    <property type="entry name" value="SNF2-rel_dom"/>
    <property type="match status" value="1"/>
</dbReference>
<dbReference type="InterPro" id="IPR001650">
    <property type="entry name" value="Helicase_C-like"/>
</dbReference>
<dbReference type="InterPro" id="IPR050496">
    <property type="entry name" value="SNF2_RAD54_helicase_repair"/>
</dbReference>
<dbReference type="GO" id="GO:0007131">
    <property type="term" value="P:reciprocal meiotic recombination"/>
    <property type="evidence" value="ECO:0007669"/>
    <property type="project" value="TreeGrafter"/>
</dbReference>
<dbReference type="Proteomes" id="UP000038830">
    <property type="component" value="Unassembled WGS sequence"/>
</dbReference>
<dbReference type="EC" id="3.6.4.12" evidence="1"/>
<keyword evidence="2" id="KW-0547">Nucleotide-binding</keyword>
<evidence type="ECO:0000259" key="8">
    <source>
        <dbReference type="PROSITE" id="PS51194"/>
    </source>
</evidence>
<dbReference type="GO" id="GO:0016787">
    <property type="term" value="F:hydrolase activity"/>
    <property type="evidence" value="ECO:0007669"/>
    <property type="project" value="UniProtKB-KW"/>
</dbReference>
<dbReference type="Gene3D" id="3.40.50.10810">
    <property type="entry name" value="Tandem AAA-ATPase domain"/>
    <property type="match status" value="1"/>
</dbReference>
<dbReference type="SUPFAM" id="SSF52540">
    <property type="entry name" value="P-loop containing nucleoside triphosphate hydrolases"/>
    <property type="match status" value="2"/>
</dbReference>
<keyword evidence="3" id="KW-0378">Hydrolase</keyword>
<dbReference type="InterPro" id="IPR000330">
    <property type="entry name" value="SNF2_N"/>
</dbReference>
<feature type="domain" description="Helicase ATP-binding" evidence="7">
    <location>
        <begin position="251"/>
        <end position="426"/>
    </location>
</feature>
<feature type="region of interest" description="Disordered" evidence="6">
    <location>
        <begin position="1"/>
        <end position="43"/>
    </location>
</feature>
<dbReference type="PROSITE" id="PS51192">
    <property type="entry name" value="HELICASE_ATP_BIND_1"/>
    <property type="match status" value="1"/>
</dbReference>
<dbReference type="GO" id="GO:0005634">
    <property type="term" value="C:nucleus"/>
    <property type="evidence" value="ECO:0007669"/>
    <property type="project" value="TreeGrafter"/>
</dbReference>
<dbReference type="GO" id="GO:0003678">
    <property type="term" value="F:DNA helicase activity"/>
    <property type="evidence" value="ECO:0007669"/>
    <property type="project" value="UniProtKB-EC"/>
</dbReference>
<keyword evidence="4" id="KW-0067">ATP-binding</keyword>
<dbReference type="SMART" id="SM00487">
    <property type="entry name" value="DEXDc"/>
    <property type="match status" value="1"/>
</dbReference>
<dbReference type="PANTHER" id="PTHR45629:SF7">
    <property type="entry name" value="DNA EXCISION REPAIR PROTEIN ERCC-6-RELATED"/>
    <property type="match status" value="1"/>
</dbReference>
<evidence type="ECO:0000256" key="5">
    <source>
        <dbReference type="ARBA" id="ARBA00047995"/>
    </source>
</evidence>
<dbReference type="Gene3D" id="3.40.50.300">
    <property type="entry name" value="P-loop containing nucleotide triphosphate hydrolases"/>
    <property type="match status" value="1"/>
</dbReference>
<dbReference type="GO" id="GO:0015616">
    <property type="term" value="F:DNA translocase activity"/>
    <property type="evidence" value="ECO:0007669"/>
    <property type="project" value="TreeGrafter"/>
</dbReference>
<proteinExistence type="predicted"/>
<dbReference type="InterPro" id="IPR038718">
    <property type="entry name" value="SNF2-like_sf"/>
</dbReference>
<evidence type="ECO:0000256" key="1">
    <source>
        <dbReference type="ARBA" id="ARBA00012551"/>
    </source>
</evidence>
<dbReference type="InterPro" id="IPR014001">
    <property type="entry name" value="Helicase_ATP-bd"/>
</dbReference>
<comment type="catalytic activity">
    <reaction evidence="5">
        <text>ATP + H2O = ADP + phosphate + H(+)</text>
        <dbReference type="Rhea" id="RHEA:13065"/>
        <dbReference type="ChEBI" id="CHEBI:15377"/>
        <dbReference type="ChEBI" id="CHEBI:15378"/>
        <dbReference type="ChEBI" id="CHEBI:30616"/>
        <dbReference type="ChEBI" id="CHEBI:43474"/>
        <dbReference type="ChEBI" id="CHEBI:456216"/>
        <dbReference type="EC" id="3.6.4.12"/>
    </reaction>
</comment>
<protein>
    <recommendedName>
        <fullName evidence="1">DNA helicase</fullName>
        <ecNumber evidence="1">3.6.4.12</ecNumber>
    </recommendedName>
</protein>
<evidence type="ECO:0000256" key="6">
    <source>
        <dbReference type="SAM" id="MobiDB-lite"/>
    </source>
</evidence>
<dbReference type="GO" id="GO:0005524">
    <property type="term" value="F:ATP binding"/>
    <property type="evidence" value="ECO:0007669"/>
    <property type="project" value="InterPro"/>
</dbReference>
<dbReference type="Gene3D" id="1.20.120.850">
    <property type="entry name" value="SWI2/SNF2 ATPases, N-terminal domain"/>
    <property type="match status" value="1"/>
</dbReference>
<evidence type="ECO:0000259" key="7">
    <source>
        <dbReference type="PROSITE" id="PS51192"/>
    </source>
</evidence>
<dbReference type="GO" id="GO:0000724">
    <property type="term" value="P:double-strand break repair via homologous recombination"/>
    <property type="evidence" value="ECO:0007669"/>
    <property type="project" value="TreeGrafter"/>
</dbReference>
<reference evidence="10" key="1">
    <citation type="journal article" date="2015" name="J. Biotechnol.">
        <title>The structure of the Cyberlindnera jadinii genome and its relation to Candida utilis analyzed by the occurrence of single nucleotide polymorphisms.</title>
        <authorList>
            <person name="Rupp O."/>
            <person name="Brinkrolf K."/>
            <person name="Buerth C."/>
            <person name="Kunigo M."/>
            <person name="Schneider J."/>
            <person name="Jaenicke S."/>
            <person name="Goesmann A."/>
            <person name="Puehler A."/>
            <person name="Jaeger K.-E."/>
            <person name="Ernst J.F."/>
        </authorList>
    </citation>
    <scope>NUCLEOTIDE SEQUENCE [LARGE SCALE GENOMIC DNA]</scope>
    <source>
        <strain evidence="10">ATCC 18201 / CBS 1600 / BCRC 20928 / JCM 3617 / NBRC 0987 / NRRL Y-1542</strain>
    </source>
</reference>
<dbReference type="Pfam" id="PF00271">
    <property type="entry name" value="Helicase_C"/>
    <property type="match status" value="1"/>
</dbReference>
<dbReference type="PROSITE" id="PS51194">
    <property type="entry name" value="HELICASE_CTER"/>
    <property type="match status" value="1"/>
</dbReference>
<evidence type="ECO:0000256" key="4">
    <source>
        <dbReference type="ARBA" id="ARBA00022840"/>
    </source>
</evidence>
<gene>
    <name evidence="9" type="ORF">BN1211_3077</name>
</gene>
<evidence type="ECO:0000256" key="2">
    <source>
        <dbReference type="ARBA" id="ARBA00022741"/>
    </source>
</evidence>
<accession>A0A0H5CDK4</accession>
<sequence length="856" mass="96680">MYRRPVSRGAGAPFKAPRMTGVSSGSAHVEGGALPVKKSSRGAMKRPLDVATEEAPKVDLSDNKRYFEVVWRKQTMKKHKTWDGDGVVVLSATDVLFKLDESENYKQRSKSGNVSKFTTDGVFSMGSFELEVTGEITDAVQIEKIRQSSKNIEHKSDDEHVVERPLKRPITVQRRTLATPNTQFKAVGPKVGETVKPEHFKPLHDPHADGAIVMKKRNENDTDVVLDPLLCESLRQHQIKGVKFLYECMMDLRGFGGHGALLADDMGLGKTLQTITLIWTLLKQSPRGFEHPEVSKVLIACPVTLVANWKREFKKWLPANRVNVLTLHSKNTLAKDKQDIKNFSRAKVYQVLIMGYEKIVNMKEELSQCGFDLLVCDEGHRLKNNSNKTLQALNSLDVEKKILLSGTPIQNDLVELFTMIDFINPGILGTYNQFKRDFMNPILRARDTNCHDPDIVQHGEDKSLELISITKPFILRRTSKVMSNHLPPRTDVVLSCPPTSLQLNLFQRVINSQNFLTMTRSEMSSSSCLGLITMFKKICNSPSLVIGDELFKGFVSEPNIAQTVSGKITVLLELLKEIHQIGEKVVIVSNYTKTLDIIQSHLQKLNFEYLRLDGSTPNKERDPLVARFNNSTSNSSFAFLLSAQSGGVGLNLIGASRLILFDNHWNPSVDLQAMARIHRDGQKRPVFIYRLITSGCIDEKIFQRQLMKSNLSDKFLDNKHSSKDNVFSMEDLKDLFTVNRDTQCNTHDLVECSCGGTGEELVIEDDEIQQKENTVPKLERQVSWTSALEIKNNPIEDKAEKERKSTIKMCLSDYRHLDPRIINIHDTSIGDTVVESLIEKNRTHVSYILTKVNKRI</sequence>
<dbReference type="InterPro" id="IPR027417">
    <property type="entry name" value="P-loop_NTPase"/>
</dbReference>
<dbReference type="SMART" id="SM00490">
    <property type="entry name" value="HELICc"/>
    <property type="match status" value="1"/>
</dbReference>
<organism evidence="9 10">
    <name type="scientific">Cyberlindnera jadinii (strain ATCC 18201 / CBS 1600 / BCRC 20928 / JCM 3617 / NBRC 0987 / NRRL Y-1542)</name>
    <name type="common">Torula yeast</name>
    <name type="synonym">Candida utilis</name>
    <dbReference type="NCBI Taxonomy" id="983966"/>
    <lineage>
        <taxon>Eukaryota</taxon>
        <taxon>Fungi</taxon>
        <taxon>Dikarya</taxon>
        <taxon>Ascomycota</taxon>
        <taxon>Saccharomycotina</taxon>
        <taxon>Saccharomycetes</taxon>
        <taxon>Phaffomycetales</taxon>
        <taxon>Phaffomycetaceae</taxon>
        <taxon>Cyberlindnera</taxon>
    </lineage>
</organism>
<dbReference type="CDD" id="cd18793">
    <property type="entry name" value="SF2_C_SNF"/>
    <property type="match status" value="1"/>
</dbReference>
<dbReference type="AlphaFoldDB" id="A0A0H5CDK4"/>